<name>A0A495W4L0_9PSEU</name>
<keyword evidence="2" id="KW-0520">NAD</keyword>
<evidence type="ECO:0000259" key="4">
    <source>
        <dbReference type="SMART" id="SM00984"/>
    </source>
</evidence>
<comment type="similarity">
    <text evidence="3">Belongs to the UDP-glucose/GDP-mannose dehydrogenase family.</text>
</comment>
<evidence type="ECO:0000256" key="2">
    <source>
        <dbReference type="ARBA" id="ARBA00023027"/>
    </source>
</evidence>
<gene>
    <name evidence="5" type="ORF">C8E97_4738</name>
</gene>
<accession>A0A495W4L0</accession>
<keyword evidence="6" id="KW-1185">Reference proteome</keyword>
<proteinExistence type="inferred from homology"/>
<dbReference type="InterPro" id="IPR014026">
    <property type="entry name" value="UDP-Glc/GDP-Man_DH_dimer"/>
</dbReference>
<dbReference type="PANTHER" id="PTHR43491:SF1">
    <property type="entry name" value="UDP-N-ACETYL-D-MANNOSAMINE DEHYDROGENASE"/>
    <property type="match status" value="1"/>
</dbReference>
<feature type="domain" description="UDP-glucose/GDP-mannose dehydrogenase C-terminal" evidence="4">
    <location>
        <begin position="322"/>
        <end position="407"/>
    </location>
</feature>
<dbReference type="Proteomes" id="UP000282084">
    <property type="component" value="Unassembled WGS sequence"/>
</dbReference>
<dbReference type="PANTHER" id="PTHR43491">
    <property type="entry name" value="UDP-N-ACETYL-D-MANNOSAMINE DEHYDROGENASE"/>
    <property type="match status" value="1"/>
</dbReference>
<sequence length="423" mass="44534">MDTADVVVMGLGFTGLPTAVAAAGAGLRVTGLDSSAQRVREVAEARPGCGLGTVSEHALRAALATGRLTVRDAASGPPVAEVHVLCLPTPADRRGGVDLRPLTTAALAVGSVLRPDDLVLVQSTCPPGTVAESLVPTLERSSRLRAGADFHVACAPMRIDPGNRSHGFAALPRVVGGHTTRCADRAARFLSGVAHEVVGVTSTCAAELAKVFENTFRLVNISLANEFAALCRAYGVDVAEALRAAGTKPFGFLGHEPSAGAGGDCVPVSARFFTAAARRRGLHSPLVDTAITVNDAMPVHTVHRLREAVHSTGRSLRDSRVLLLGVAYKPDIPNVRQSAAIAVLEELHRETAVEYHDPYVPEVVLSDGTRLASRQLGDFRSTDLVVVMTPHRVYRGLEILDVPVYDCASGYPVRSATTFMRVA</sequence>
<organism evidence="5 6">
    <name type="scientific">Saccharothrix australiensis</name>
    <dbReference type="NCBI Taxonomy" id="2072"/>
    <lineage>
        <taxon>Bacteria</taxon>
        <taxon>Bacillati</taxon>
        <taxon>Actinomycetota</taxon>
        <taxon>Actinomycetes</taxon>
        <taxon>Pseudonocardiales</taxon>
        <taxon>Pseudonocardiaceae</taxon>
        <taxon>Saccharothrix</taxon>
    </lineage>
</organism>
<dbReference type="InterPro" id="IPR036220">
    <property type="entry name" value="UDP-Glc/GDP-Man_DH_C_sf"/>
</dbReference>
<dbReference type="EMBL" id="RBXO01000001">
    <property type="protein sequence ID" value="RKT56050.1"/>
    <property type="molecule type" value="Genomic_DNA"/>
</dbReference>
<keyword evidence="1" id="KW-0560">Oxidoreductase</keyword>
<dbReference type="GO" id="GO:0051287">
    <property type="term" value="F:NAD binding"/>
    <property type="evidence" value="ECO:0007669"/>
    <property type="project" value="InterPro"/>
</dbReference>
<evidence type="ECO:0000256" key="1">
    <source>
        <dbReference type="ARBA" id="ARBA00023002"/>
    </source>
</evidence>
<dbReference type="GO" id="GO:0000271">
    <property type="term" value="P:polysaccharide biosynthetic process"/>
    <property type="evidence" value="ECO:0007669"/>
    <property type="project" value="InterPro"/>
</dbReference>
<dbReference type="Pfam" id="PF03720">
    <property type="entry name" value="UDPG_MGDP_dh_C"/>
    <property type="match status" value="1"/>
</dbReference>
<dbReference type="PIRSF" id="PIRSF500136">
    <property type="entry name" value="UDP_ManNAc_DH"/>
    <property type="match status" value="1"/>
</dbReference>
<evidence type="ECO:0000256" key="3">
    <source>
        <dbReference type="PIRNR" id="PIRNR000124"/>
    </source>
</evidence>
<comment type="caution">
    <text evidence="5">The sequence shown here is derived from an EMBL/GenBank/DDBJ whole genome shotgun (WGS) entry which is preliminary data.</text>
</comment>
<dbReference type="NCBIfam" id="TIGR03026">
    <property type="entry name" value="NDP-sugDHase"/>
    <property type="match status" value="1"/>
</dbReference>
<dbReference type="InterPro" id="IPR014027">
    <property type="entry name" value="UDP-Glc/GDP-Man_DH_C"/>
</dbReference>
<dbReference type="GO" id="GO:0016628">
    <property type="term" value="F:oxidoreductase activity, acting on the CH-CH group of donors, NAD or NADP as acceptor"/>
    <property type="evidence" value="ECO:0007669"/>
    <property type="project" value="InterPro"/>
</dbReference>
<dbReference type="OrthoDB" id="5193947at2"/>
<dbReference type="PIRSF" id="PIRSF000124">
    <property type="entry name" value="UDPglc_GDPman_dh"/>
    <property type="match status" value="1"/>
</dbReference>
<dbReference type="Pfam" id="PF00984">
    <property type="entry name" value="UDPG_MGDP_dh"/>
    <property type="match status" value="1"/>
</dbReference>
<protein>
    <submittedName>
        <fullName evidence="5">UDP-N-acetyl-D-glucosamine dehydrogenase</fullName>
    </submittedName>
</protein>
<reference evidence="5 6" key="1">
    <citation type="submission" date="2018-10" db="EMBL/GenBank/DDBJ databases">
        <title>Sequencing the genomes of 1000 actinobacteria strains.</title>
        <authorList>
            <person name="Klenk H.-P."/>
        </authorList>
    </citation>
    <scope>NUCLEOTIDE SEQUENCE [LARGE SCALE GENOMIC DNA]</scope>
    <source>
        <strain evidence="5 6">DSM 43800</strain>
    </source>
</reference>
<evidence type="ECO:0000313" key="6">
    <source>
        <dbReference type="Proteomes" id="UP000282084"/>
    </source>
</evidence>
<dbReference type="Pfam" id="PF03721">
    <property type="entry name" value="UDPG_MGDP_dh_N"/>
    <property type="match status" value="1"/>
</dbReference>
<dbReference type="SMART" id="SM00984">
    <property type="entry name" value="UDPG_MGDP_dh_C"/>
    <property type="match status" value="1"/>
</dbReference>
<dbReference type="SUPFAM" id="SSF52413">
    <property type="entry name" value="UDP-glucose/GDP-mannose dehydrogenase C-terminal domain"/>
    <property type="match status" value="1"/>
</dbReference>
<dbReference type="AlphaFoldDB" id="A0A495W4L0"/>
<dbReference type="InterPro" id="IPR036291">
    <property type="entry name" value="NAD(P)-bd_dom_sf"/>
</dbReference>
<dbReference type="InterPro" id="IPR008927">
    <property type="entry name" value="6-PGluconate_DH-like_C_sf"/>
</dbReference>
<dbReference type="SUPFAM" id="SSF51735">
    <property type="entry name" value="NAD(P)-binding Rossmann-fold domains"/>
    <property type="match status" value="1"/>
</dbReference>
<dbReference type="Gene3D" id="3.40.50.720">
    <property type="entry name" value="NAD(P)-binding Rossmann-like Domain"/>
    <property type="match status" value="2"/>
</dbReference>
<dbReference type="InterPro" id="IPR017476">
    <property type="entry name" value="UDP-Glc/GDP-Man"/>
</dbReference>
<dbReference type="InterPro" id="IPR001732">
    <property type="entry name" value="UDP-Glc/GDP-Man_DH_N"/>
</dbReference>
<evidence type="ECO:0000313" key="5">
    <source>
        <dbReference type="EMBL" id="RKT56050.1"/>
    </source>
</evidence>
<dbReference type="GO" id="GO:0016616">
    <property type="term" value="F:oxidoreductase activity, acting on the CH-OH group of donors, NAD or NADP as acceptor"/>
    <property type="evidence" value="ECO:0007669"/>
    <property type="project" value="InterPro"/>
</dbReference>
<dbReference type="SUPFAM" id="SSF48179">
    <property type="entry name" value="6-phosphogluconate dehydrogenase C-terminal domain-like"/>
    <property type="match status" value="1"/>
</dbReference>
<dbReference type="InterPro" id="IPR028359">
    <property type="entry name" value="UDP_ManNAc/GlcNAc_DH"/>
</dbReference>